<dbReference type="Proteomes" id="UP000593567">
    <property type="component" value="Unassembled WGS sequence"/>
</dbReference>
<keyword evidence="2" id="KW-1185">Reference proteome</keyword>
<gene>
    <name evidence="1" type="ORF">EB796_003294</name>
</gene>
<protein>
    <submittedName>
        <fullName evidence="1">Uncharacterized protein</fullName>
    </submittedName>
</protein>
<evidence type="ECO:0000313" key="2">
    <source>
        <dbReference type="Proteomes" id="UP000593567"/>
    </source>
</evidence>
<dbReference type="EMBL" id="VXIV02000418">
    <property type="protein sequence ID" value="KAF6038391.1"/>
    <property type="molecule type" value="Genomic_DNA"/>
</dbReference>
<reference evidence="1" key="1">
    <citation type="submission" date="2020-06" db="EMBL/GenBank/DDBJ databases">
        <title>Draft genome of Bugula neritina, a colonial animal packing powerful symbionts and potential medicines.</title>
        <authorList>
            <person name="Rayko M."/>
        </authorList>
    </citation>
    <scope>NUCLEOTIDE SEQUENCE [LARGE SCALE GENOMIC DNA]</scope>
    <source>
        <strain evidence="1">Kwan_BN1</strain>
    </source>
</reference>
<evidence type="ECO:0000313" key="1">
    <source>
        <dbReference type="EMBL" id="KAF6038391.1"/>
    </source>
</evidence>
<dbReference type="AlphaFoldDB" id="A0A7J7KK83"/>
<accession>A0A7J7KK83</accession>
<comment type="caution">
    <text evidence="1">The sequence shown here is derived from an EMBL/GenBank/DDBJ whole genome shotgun (WGS) entry which is preliminary data.</text>
</comment>
<proteinExistence type="predicted"/>
<name>A0A7J7KK83_BUGNE</name>
<organism evidence="1 2">
    <name type="scientific">Bugula neritina</name>
    <name type="common">Brown bryozoan</name>
    <name type="synonym">Sertularia neritina</name>
    <dbReference type="NCBI Taxonomy" id="10212"/>
    <lineage>
        <taxon>Eukaryota</taxon>
        <taxon>Metazoa</taxon>
        <taxon>Spiralia</taxon>
        <taxon>Lophotrochozoa</taxon>
        <taxon>Bryozoa</taxon>
        <taxon>Gymnolaemata</taxon>
        <taxon>Cheilostomatida</taxon>
        <taxon>Flustrina</taxon>
        <taxon>Buguloidea</taxon>
        <taxon>Bugulidae</taxon>
        <taxon>Bugula</taxon>
    </lineage>
</organism>
<sequence length="569" mass="62466">MMVSDNAVDMCQRENGTSDLVVKDREHHAVRFCIRGAEVEDGRIDVYESIHNPIGSVINDAAYFARQNFASPKAVSQFTDDYGDGMQYNVRLGNIDFGSMTYTNDVLMFHFTEKVMGLPELKTLILSYGIQVALTKLQSVLCHRIVASQCYSSHRQSTDKSGKPISKAAPLAFRNNTSMLLIPYTRTMDDSNMTYTLVEPGDGNLIKCSLSYTLHSGQVEMVDRSGVTQYYTTTGPPDSNSTYLFAKANPIAVGVIENSPDCGQDTMILKTENRMFLCTNSGQKRLRIVSHSDSCENVAALATSDSERVSIQIFARASQSEYALLIVFIMYSAHQAGGCSSDVPAMAVPTCYLADGWSESTPLLAPSSEAAFEVITGLRGRHMVVRLAAENRVMGTQFIDILDAQKGLLMMVAEYRVAASKGEVTVKLPSGRSLFTITNLLQDAALSVKPAADNASSLFKYDDGFARRNCQIVVTFHQTKYSPCGQTTPGNILDVLEVENSQNKVIAEINRNEVSEQQSAAVRTSLSKTCTGEEIMCIMTLTLEKHLGSCSQEFAIPQIANYYGRILTE</sequence>